<dbReference type="Gene3D" id="3.10.310.30">
    <property type="match status" value="1"/>
</dbReference>
<feature type="domain" description="DDH" evidence="7">
    <location>
        <begin position="88"/>
        <end position="237"/>
    </location>
</feature>
<dbReference type="Proteomes" id="UP000186469">
    <property type="component" value="Unassembled WGS sequence"/>
</dbReference>
<dbReference type="PANTHER" id="PTHR30255:SF2">
    <property type="entry name" value="SINGLE-STRANDED-DNA-SPECIFIC EXONUCLEASE RECJ"/>
    <property type="match status" value="1"/>
</dbReference>
<dbReference type="GO" id="GO:0003676">
    <property type="term" value="F:nucleic acid binding"/>
    <property type="evidence" value="ECO:0007669"/>
    <property type="project" value="InterPro"/>
</dbReference>
<evidence type="ECO:0000313" key="11">
    <source>
        <dbReference type="Proteomes" id="UP000186469"/>
    </source>
</evidence>
<dbReference type="EMBL" id="FRDI01000003">
    <property type="protein sequence ID" value="SHN57419.1"/>
    <property type="molecule type" value="Genomic_DNA"/>
</dbReference>
<keyword evidence="6" id="KW-0175">Coiled coil</keyword>
<protein>
    <recommendedName>
        <fullName evidence="2">Single-stranded-DNA-specific exonuclease RecJ</fullName>
    </recommendedName>
</protein>
<feature type="domain" description="DHHA1" evidence="8">
    <location>
        <begin position="359"/>
        <end position="461"/>
    </location>
</feature>
<dbReference type="PANTHER" id="PTHR30255">
    <property type="entry name" value="SINGLE-STRANDED-DNA-SPECIFIC EXONUCLEASE RECJ"/>
    <property type="match status" value="1"/>
</dbReference>
<dbReference type="InterPro" id="IPR038763">
    <property type="entry name" value="DHH_sf"/>
</dbReference>
<comment type="similarity">
    <text evidence="1">Belongs to the RecJ family.</text>
</comment>
<dbReference type="GO" id="GO:0008409">
    <property type="term" value="F:5'-3' exonuclease activity"/>
    <property type="evidence" value="ECO:0007669"/>
    <property type="project" value="InterPro"/>
</dbReference>
<name>A0A1M7SG06_9BACT</name>
<dbReference type="InterPro" id="IPR004610">
    <property type="entry name" value="RecJ"/>
</dbReference>
<evidence type="ECO:0000256" key="5">
    <source>
        <dbReference type="ARBA" id="ARBA00022839"/>
    </source>
</evidence>
<proteinExistence type="inferred from homology"/>
<feature type="coiled-coil region" evidence="6">
    <location>
        <begin position="312"/>
        <end position="339"/>
    </location>
</feature>
<keyword evidence="5 10" id="KW-0269">Exonuclease</keyword>
<keyword evidence="3" id="KW-0540">Nuclease</keyword>
<evidence type="ECO:0000256" key="2">
    <source>
        <dbReference type="ARBA" id="ARBA00019841"/>
    </source>
</evidence>
<dbReference type="Pfam" id="PF01368">
    <property type="entry name" value="DHH"/>
    <property type="match status" value="1"/>
</dbReference>
<dbReference type="InterPro" id="IPR001667">
    <property type="entry name" value="DDH_dom"/>
</dbReference>
<dbReference type="NCBIfam" id="TIGR00644">
    <property type="entry name" value="recJ"/>
    <property type="match status" value="1"/>
</dbReference>
<dbReference type="InterPro" id="IPR051673">
    <property type="entry name" value="SSDNA_exonuclease_RecJ"/>
</dbReference>
<dbReference type="AlphaFoldDB" id="A0A1M7SG06"/>
<accession>A0A1M7SG06</accession>
<dbReference type="Pfam" id="PF17768">
    <property type="entry name" value="RecJ_OB"/>
    <property type="match status" value="1"/>
</dbReference>
<dbReference type="Pfam" id="PF02272">
    <property type="entry name" value="DHHA1"/>
    <property type="match status" value="1"/>
</dbReference>
<dbReference type="InterPro" id="IPR041122">
    <property type="entry name" value="RecJ_OB"/>
</dbReference>
<sequence>MNSIWTFRNNDKQEVDENTKQLKEWADKLNISHEIASLLINRGFESYENLAEYLNPSLQKLAPLEQWTGFNAAAKLLGEAILNGKKLGVCGDYDVDGVTSTALVLDFMSQHGFNCVYHIPDRIEEGYGLGVKAVESLYNQGANLILTVDCGITDYNGIKRAKELGMTVVISDHHLPSDKLPDADIICNPRLVPCPCQTLAGVGVAFFLMAALNNFFEKHNGKKIDIRSLLDLVALGTLADMVELKGQNRILVKNGLLLVANPKRIGLAELKAVSGYSPTAQIDAGQLVFNIAPRINAAGRVGKAHTALKLLLTKERAEAEKLASELNSLNTERQNEEELIVKEANLQALEQIKQGSSSLILYAAHWHQGIVGIVASRMVELYHRPTIVLCNKNIEITAKNTDSNTVVKGSGRSVGGFDLHDALTQMTELLEGFGGHKQAAGLTLLFSKLESFKQEFDRLVKNTLGSEPIPQQIKIDQEIDLKKAADFTFLKEIELLQPFGIGNPEPIFSTNDLTLQTFRQKGNLVLIDVKDEKSGLSMKGKAWRRSEVKTPAERGEKITLAFSPRINRYNGMAYIELHLKDWKKSE</sequence>
<evidence type="ECO:0000259" key="8">
    <source>
        <dbReference type="Pfam" id="PF02272"/>
    </source>
</evidence>
<gene>
    <name evidence="10" type="ORF">SAMN02745728_00903</name>
</gene>
<dbReference type="GO" id="GO:0006281">
    <property type="term" value="P:DNA repair"/>
    <property type="evidence" value="ECO:0007669"/>
    <property type="project" value="InterPro"/>
</dbReference>
<feature type="domain" description="RecJ OB" evidence="9">
    <location>
        <begin position="475"/>
        <end position="581"/>
    </location>
</feature>
<evidence type="ECO:0000256" key="3">
    <source>
        <dbReference type="ARBA" id="ARBA00022722"/>
    </source>
</evidence>
<dbReference type="InterPro" id="IPR003156">
    <property type="entry name" value="DHHA1_dom"/>
</dbReference>
<reference evidence="10 11" key="1">
    <citation type="submission" date="2016-12" db="EMBL/GenBank/DDBJ databases">
        <authorList>
            <person name="Song W.-J."/>
            <person name="Kurnit D.M."/>
        </authorList>
    </citation>
    <scope>NUCLEOTIDE SEQUENCE [LARGE SCALE GENOMIC DNA]</scope>
    <source>
        <strain evidence="10 11">DSM 11393</strain>
    </source>
</reference>
<evidence type="ECO:0000259" key="9">
    <source>
        <dbReference type="Pfam" id="PF17768"/>
    </source>
</evidence>
<evidence type="ECO:0000259" key="7">
    <source>
        <dbReference type="Pfam" id="PF01368"/>
    </source>
</evidence>
<keyword evidence="11" id="KW-1185">Reference proteome</keyword>
<dbReference type="GO" id="GO:0006310">
    <property type="term" value="P:DNA recombination"/>
    <property type="evidence" value="ECO:0007669"/>
    <property type="project" value="InterPro"/>
</dbReference>
<evidence type="ECO:0000256" key="4">
    <source>
        <dbReference type="ARBA" id="ARBA00022801"/>
    </source>
</evidence>
<dbReference type="STRING" id="1121455.SAMN02745728_00903"/>
<organism evidence="10 11">
    <name type="scientific">Desulfovibrio litoralis DSM 11393</name>
    <dbReference type="NCBI Taxonomy" id="1121455"/>
    <lineage>
        <taxon>Bacteria</taxon>
        <taxon>Pseudomonadati</taxon>
        <taxon>Thermodesulfobacteriota</taxon>
        <taxon>Desulfovibrionia</taxon>
        <taxon>Desulfovibrionales</taxon>
        <taxon>Desulfovibrionaceae</taxon>
        <taxon>Desulfovibrio</taxon>
    </lineage>
</organism>
<keyword evidence="4" id="KW-0378">Hydrolase</keyword>
<dbReference type="SUPFAM" id="SSF64182">
    <property type="entry name" value="DHH phosphoesterases"/>
    <property type="match status" value="1"/>
</dbReference>
<dbReference type="RefSeq" id="WP_072696579.1">
    <property type="nucleotide sequence ID" value="NZ_FRDI01000003.1"/>
</dbReference>
<evidence type="ECO:0000256" key="6">
    <source>
        <dbReference type="SAM" id="Coils"/>
    </source>
</evidence>
<evidence type="ECO:0000256" key="1">
    <source>
        <dbReference type="ARBA" id="ARBA00005915"/>
    </source>
</evidence>
<dbReference type="Gene3D" id="3.90.1640.30">
    <property type="match status" value="1"/>
</dbReference>
<evidence type="ECO:0000313" key="10">
    <source>
        <dbReference type="EMBL" id="SHN57419.1"/>
    </source>
</evidence>